<reference evidence="7 8" key="1">
    <citation type="journal article" date="2016" name="Nat. Commun.">
        <title>Thousands of microbial genomes shed light on interconnected biogeochemical processes in an aquifer system.</title>
        <authorList>
            <person name="Anantharaman K."/>
            <person name="Brown C.T."/>
            <person name="Hug L.A."/>
            <person name="Sharon I."/>
            <person name="Castelle C.J."/>
            <person name="Probst A.J."/>
            <person name="Thomas B.C."/>
            <person name="Singh A."/>
            <person name="Wilkins M.J."/>
            <person name="Karaoz U."/>
            <person name="Brodie E.L."/>
            <person name="Williams K.H."/>
            <person name="Hubbard S.S."/>
            <person name="Banfield J.F."/>
        </authorList>
    </citation>
    <scope>NUCLEOTIDE SEQUENCE [LARGE SCALE GENOMIC DNA]</scope>
</reference>
<evidence type="ECO:0000256" key="4">
    <source>
        <dbReference type="ARBA" id="ARBA00031367"/>
    </source>
</evidence>
<comment type="pathway">
    <text evidence="1">Carbohydrate metabolism; galactose metabolism.</text>
</comment>
<dbReference type="InterPro" id="IPR001509">
    <property type="entry name" value="Epimerase_deHydtase"/>
</dbReference>
<dbReference type="Gene3D" id="3.40.50.720">
    <property type="entry name" value="NAD(P)-binding Rossmann-like Domain"/>
    <property type="match status" value="1"/>
</dbReference>
<evidence type="ECO:0000259" key="6">
    <source>
        <dbReference type="Pfam" id="PF01370"/>
    </source>
</evidence>
<name>A0A1F6NZZ6_9BACT</name>
<accession>A0A1F6NZZ6</accession>
<evidence type="ECO:0000256" key="2">
    <source>
        <dbReference type="ARBA" id="ARBA00007637"/>
    </source>
</evidence>
<dbReference type="PANTHER" id="PTHR43725">
    <property type="entry name" value="UDP-GLUCOSE 4-EPIMERASE"/>
    <property type="match status" value="1"/>
</dbReference>
<sequence>MSKIVVTGGAGFIGSHLTDKLVSLGHQVVVIDNLMLGKKEFVNKKAKFVESDIRDYKTISKYFKGVEVVFHLAADPRLQISVEDPISTHEINVTGTLNVLTAAWKNKVKKVIFTSSGAVYGNVQAMPIKEDCSFLPLSPYGLHKLIGEKYCQLFSSLYGIETVCLRYFNVYGARKTGQGSYPLVIPAFLQLKKEGKPMSIVGTGKATRDYVHVSDVVDANIAAWNSKLKNGDAINIGSGVETSVNQIAKYIGGKSVRISDRSGEMKRAKADISKAKKSLGWIPKVKLEVGIKDLKKEWGVE</sequence>
<feature type="domain" description="NAD-dependent epimerase/dehydratase" evidence="6">
    <location>
        <begin position="4"/>
        <end position="237"/>
    </location>
</feature>
<dbReference type="Pfam" id="PF01370">
    <property type="entry name" value="Epimerase"/>
    <property type="match status" value="1"/>
</dbReference>
<comment type="caution">
    <text evidence="7">The sequence shown here is derived from an EMBL/GenBank/DDBJ whole genome shotgun (WGS) entry which is preliminary data.</text>
</comment>
<evidence type="ECO:0000256" key="5">
    <source>
        <dbReference type="ARBA" id="ARBA00033067"/>
    </source>
</evidence>
<protein>
    <recommendedName>
        <fullName evidence="3">UDP-glucose 4-epimerase</fullName>
    </recommendedName>
    <alternativeName>
        <fullName evidence="5">Galactowaldenase</fullName>
    </alternativeName>
    <alternativeName>
        <fullName evidence="4">UDP-galactose 4-epimerase</fullName>
    </alternativeName>
</protein>
<evidence type="ECO:0000313" key="8">
    <source>
        <dbReference type="Proteomes" id="UP000178490"/>
    </source>
</evidence>
<dbReference type="EMBL" id="MFRC01000040">
    <property type="protein sequence ID" value="OGH89489.1"/>
    <property type="molecule type" value="Genomic_DNA"/>
</dbReference>
<gene>
    <name evidence="7" type="ORF">A2537_01800</name>
</gene>
<organism evidence="7 8">
    <name type="scientific">Candidatus Magasanikbacteria bacterium RIFOXYD2_FULL_36_9</name>
    <dbReference type="NCBI Taxonomy" id="1798707"/>
    <lineage>
        <taxon>Bacteria</taxon>
        <taxon>Candidatus Magasanikiibacteriota</taxon>
    </lineage>
</organism>
<evidence type="ECO:0000313" key="7">
    <source>
        <dbReference type="EMBL" id="OGH89489.1"/>
    </source>
</evidence>
<comment type="similarity">
    <text evidence="2">Belongs to the NAD(P)-dependent epimerase/dehydratase family.</text>
</comment>
<dbReference type="InterPro" id="IPR036291">
    <property type="entry name" value="NAD(P)-bd_dom_sf"/>
</dbReference>
<dbReference type="Proteomes" id="UP000178490">
    <property type="component" value="Unassembled WGS sequence"/>
</dbReference>
<dbReference type="AlphaFoldDB" id="A0A1F6NZZ6"/>
<evidence type="ECO:0000256" key="1">
    <source>
        <dbReference type="ARBA" id="ARBA00004947"/>
    </source>
</evidence>
<proteinExistence type="inferred from homology"/>
<dbReference type="PANTHER" id="PTHR43725:SF53">
    <property type="entry name" value="UDP-ARABINOSE 4-EPIMERASE 1"/>
    <property type="match status" value="1"/>
</dbReference>
<dbReference type="SUPFAM" id="SSF51735">
    <property type="entry name" value="NAD(P)-binding Rossmann-fold domains"/>
    <property type="match status" value="1"/>
</dbReference>
<evidence type="ECO:0000256" key="3">
    <source>
        <dbReference type="ARBA" id="ARBA00018569"/>
    </source>
</evidence>